<comment type="caution">
    <text evidence="1">The sequence shown here is derived from an EMBL/GenBank/DDBJ whole genome shotgun (WGS) entry which is preliminary data.</text>
</comment>
<evidence type="ECO:0000313" key="1">
    <source>
        <dbReference type="EMBL" id="RNA36958.1"/>
    </source>
</evidence>
<name>A0A3M7SN49_BRAPC</name>
<keyword evidence="2" id="KW-1185">Reference proteome</keyword>
<dbReference type="AlphaFoldDB" id="A0A3M7SN49"/>
<organism evidence="1 2">
    <name type="scientific">Brachionus plicatilis</name>
    <name type="common">Marine rotifer</name>
    <name type="synonym">Brachionus muelleri</name>
    <dbReference type="NCBI Taxonomy" id="10195"/>
    <lineage>
        <taxon>Eukaryota</taxon>
        <taxon>Metazoa</taxon>
        <taxon>Spiralia</taxon>
        <taxon>Gnathifera</taxon>
        <taxon>Rotifera</taxon>
        <taxon>Eurotatoria</taxon>
        <taxon>Monogononta</taxon>
        <taxon>Pseudotrocha</taxon>
        <taxon>Ploima</taxon>
        <taxon>Brachionidae</taxon>
        <taxon>Brachionus</taxon>
    </lineage>
</organism>
<proteinExistence type="predicted"/>
<dbReference type="EMBL" id="REGN01001111">
    <property type="protein sequence ID" value="RNA36958.1"/>
    <property type="molecule type" value="Genomic_DNA"/>
</dbReference>
<dbReference type="Proteomes" id="UP000276133">
    <property type="component" value="Unassembled WGS sequence"/>
</dbReference>
<reference evidence="1 2" key="1">
    <citation type="journal article" date="2018" name="Sci. Rep.">
        <title>Genomic signatures of local adaptation to the degree of environmental predictability in rotifers.</title>
        <authorList>
            <person name="Franch-Gras L."/>
            <person name="Hahn C."/>
            <person name="Garcia-Roger E.M."/>
            <person name="Carmona M.J."/>
            <person name="Serra M."/>
            <person name="Gomez A."/>
        </authorList>
    </citation>
    <scope>NUCLEOTIDE SEQUENCE [LARGE SCALE GENOMIC DNA]</scope>
    <source>
        <strain evidence="1">HYR1</strain>
    </source>
</reference>
<gene>
    <name evidence="1" type="ORF">BpHYR1_037055</name>
</gene>
<sequence>MDQMLKSHRVILHLQIYKFTLNCVIPDHLKSLEFRPVKNFQKQTTFQCHLRRNGGGCAP</sequence>
<protein>
    <submittedName>
        <fullName evidence="1">Uncharacterized protein</fullName>
    </submittedName>
</protein>
<accession>A0A3M7SN49</accession>
<evidence type="ECO:0000313" key="2">
    <source>
        <dbReference type="Proteomes" id="UP000276133"/>
    </source>
</evidence>